<keyword evidence="5" id="KW-0333">Golgi apparatus</keyword>
<dbReference type="GO" id="GO:0004198">
    <property type="term" value="F:calcium-dependent cysteine-type endopeptidase activity"/>
    <property type="evidence" value="ECO:0007669"/>
    <property type="project" value="InterPro"/>
</dbReference>
<keyword evidence="6" id="KW-0472">Membrane</keyword>
<name>A0AAQ4DTD3_AMBAM</name>
<dbReference type="Pfam" id="PF04572">
    <property type="entry name" value="Gb3_synth"/>
    <property type="match status" value="1"/>
</dbReference>
<keyword evidence="3" id="KW-0328">Glycosyltransferase</keyword>
<dbReference type="InterPro" id="IPR001300">
    <property type="entry name" value="Peptidase_C2_calpain_cat"/>
</dbReference>
<dbReference type="InterPro" id="IPR036213">
    <property type="entry name" value="Calpain_III_sf"/>
</dbReference>
<dbReference type="PANTHER" id="PTHR12042">
    <property type="entry name" value="LACTOSYLCERAMIDE 4-ALPHA-GALACTOSYLTRANSFERASE ALPHA- 1,4-GALACTOSYLTRANSFERASE"/>
    <property type="match status" value="1"/>
</dbReference>
<sequence length="384" mass="43358">MCIRFFFAGSCDKWNLIDEDARQELGLVVGDDGEFWISESCFLEHFDLVDFCHLDPGSMVQEAEDDGEVKKHWEVVKFEGSWVPGFNAAGWTEDKEKFATNPQYLVTLREPDDEEEDGECTMIVALLQRGRRFFTATDDTWDAIGFFVYEGATRPTGTVNGEVDEGGEEGGDDEDEERVNDDEAEDEVEENVREAFDLVASSDGTINCYSLQTLLKNLTEESYSVNRHVLKALVLRYGHDRKISLSDFIGCAVKLMCMIDIYCDLDPNNENAIVLSRNEDTALDLWLREGAYKRGPYEVVHLSDGLRLALLLKHGGVYVDTDVVFLRTMDGVGDAVVAHSADDTVTNNFFAFPAHHPFIQECLSDFVSGYYPKEWGYNGPRQVF</sequence>
<accession>A0AAQ4DTD3</accession>
<dbReference type="PROSITE" id="PS50203">
    <property type="entry name" value="CALPAIN_CAT"/>
    <property type="match status" value="1"/>
</dbReference>
<reference evidence="10 11" key="1">
    <citation type="journal article" date="2023" name="Arcadia Sci">
        <title>De novo assembly of a long-read Amblyomma americanum tick genome.</title>
        <authorList>
            <person name="Chou S."/>
            <person name="Poskanzer K.E."/>
            <person name="Rollins M."/>
            <person name="Thuy-Boun P.S."/>
        </authorList>
    </citation>
    <scope>NUCLEOTIDE SEQUENCE [LARGE SCALE GENOMIC DNA]</scope>
    <source>
        <strain evidence="10">F_SG_1</strain>
        <tissue evidence="10">Salivary glands</tissue>
    </source>
</reference>
<protein>
    <recommendedName>
        <fullName evidence="9">Calpain catalytic domain-containing protein</fullName>
    </recommendedName>
</protein>
<dbReference type="Gene3D" id="2.60.120.380">
    <property type="match status" value="1"/>
</dbReference>
<feature type="compositionally biased region" description="Acidic residues" evidence="8">
    <location>
        <begin position="162"/>
        <end position="186"/>
    </location>
</feature>
<evidence type="ECO:0000256" key="1">
    <source>
        <dbReference type="ARBA" id="ARBA00004323"/>
    </source>
</evidence>
<proteinExistence type="inferred from homology"/>
<evidence type="ECO:0000313" key="10">
    <source>
        <dbReference type="EMBL" id="KAK8765723.1"/>
    </source>
</evidence>
<dbReference type="InterPro" id="IPR007652">
    <property type="entry name" value="A1-4-GlycosylTfrase_dom"/>
</dbReference>
<dbReference type="InterPro" id="IPR011992">
    <property type="entry name" value="EF-hand-dom_pair"/>
</dbReference>
<dbReference type="SUPFAM" id="SSF47473">
    <property type="entry name" value="EF-hand"/>
    <property type="match status" value="1"/>
</dbReference>
<dbReference type="InterPro" id="IPR007577">
    <property type="entry name" value="GlycoTrfase_DXD_sugar-bd_CS"/>
</dbReference>
<dbReference type="GO" id="GO:0006508">
    <property type="term" value="P:proteolysis"/>
    <property type="evidence" value="ECO:0007669"/>
    <property type="project" value="InterPro"/>
</dbReference>
<dbReference type="SUPFAM" id="SSF49758">
    <property type="entry name" value="Calpain large subunit, middle domain (domain III)"/>
    <property type="match status" value="1"/>
</dbReference>
<dbReference type="Proteomes" id="UP001321473">
    <property type="component" value="Unassembled WGS sequence"/>
</dbReference>
<dbReference type="SUPFAM" id="SSF53448">
    <property type="entry name" value="Nucleotide-diphospho-sugar transferases"/>
    <property type="match status" value="1"/>
</dbReference>
<evidence type="ECO:0000313" key="11">
    <source>
        <dbReference type="Proteomes" id="UP001321473"/>
    </source>
</evidence>
<dbReference type="GO" id="GO:0006688">
    <property type="term" value="P:glycosphingolipid biosynthetic process"/>
    <property type="evidence" value="ECO:0007669"/>
    <property type="project" value="TreeGrafter"/>
</dbReference>
<dbReference type="EMBL" id="JARKHS020027068">
    <property type="protein sequence ID" value="KAK8765723.1"/>
    <property type="molecule type" value="Genomic_DNA"/>
</dbReference>
<dbReference type="Pfam" id="PF00648">
    <property type="entry name" value="Peptidase_C2"/>
    <property type="match status" value="1"/>
</dbReference>
<evidence type="ECO:0000256" key="5">
    <source>
        <dbReference type="ARBA" id="ARBA00023034"/>
    </source>
</evidence>
<dbReference type="Gene3D" id="3.90.70.10">
    <property type="entry name" value="Cysteine proteinases"/>
    <property type="match status" value="1"/>
</dbReference>
<evidence type="ECO:0000256" key="6">
    <source>
        <dbReference type="ARBA" id="ARBA00023136"/>
    </source>
</evidence>
<dbReference type="InterPro" id="IPR022682">
    <property type="entry name" value="Calpain_domain_III"/>
</dbReference>
<dbReference type="PANTHER" id="PTHR12042:SF21">
    <property type="entry name" value="ALPHA1,4-GALACTOSYLTRANSFERASE 1-RELATED"/>
    <property type="match status" value="1"/>
</dbReference>
<feature type="region of interest" description="Disordered" evidence="8">
    <location>
        <begin position="157"/>
        <end position="186"/>
    </location>
</feature>
<evidence type="ECO:0000256" key="3">
    <source>
        <dbReference type="ARBA" id="ARBA00022676"/>
    </source>
</evidence>
<evidence type="ECO:0000256" key="8">
    <source>
        <dbReference type="SAM" id="MobiDB-lite"/>
    </source>
</evidence>
<dbReference type="InterPro" id="IPR038765">
    <property type="entry name" value="Papain-like_cys_pep_sf"/>
</dbReference>
<evidence type="ECO:0000256" key="2">
    <source>
        <dbReference type="ARBA" id="ARBA00009003"/>
    </source>
</evidence>
<dbReference type="GO" id="GO:0000139">
    <property type="term" value="C:Golgi membrane"/>
    <property type="evidence" value="ECO:0007669"/>
    <property type="project" value="UniProtKB-SubCell"/>
</dbReference>
<comment type="caution">
    <text evidence="7">Lacks conserved residue(s) required for the propagation of feature annotation.</text>
</comment>
<dbReference type="InterPro" id="IPR022683">
    <property type="entry name" value="Calpain_III"/>
</dbReference>
<dbReference type="InterPro" id="IPR051981">
    <property type="entry name" value="Glycosyltransf_32"/>
</dbReference>
<keyword evidence="11" id="KW-1185">Reference proteome</keyword>
<evidence type="ECO:0000256" key="7">
    <source>
        <dbReference type="PROSITE-ProRule" id="PRU00239"/>
    </source>
</evidence>
<dbReference type="SUPFAM" id="SSF54001">
    <property type="entry name" value="Cysteine proteinases"/>
    <property type="match status" value="1"/>
</dbReference>
<comment type="subcellular location">
    <subcellularLocation>
        <location evidence="1">Golgi apparatus membrane</location>
        <topology evidence="1">Single-pass type II membrane protein</topology>
    </subcellularLocation>
</comment>
<feature type="domain" description="Calpain catalytic" evidence="9">
    <location>
        <begin position="7"/>
        <end position="55"/>
    </location>
</feature>
<comment type="similarity">
    <text evidence="2">Belongs to the glycosyltransferase 32 family.</text>
</comment>
<comment type="caution">
    <text evidence="10">The sequence shown here is derived from an EMBL/GenBank/DDBJ whole genome shotgun (WGS) entry which is preliminary data.</text>
</comment>
<keyword evidence="4" id="KW-0808">Transferase</keyword>
<dbReference type="Pfam" id="PF04488">
    <property type="entry name" value="Gly_transf_sug"/>
    <property type="match status" value="1"/>
</dbReference>
<dbReference type="Pfam" id="PF01067">
    <property type="entry name" value="Calpain_III"/>
    <property type="match status" value="1"/>
</dbReference>
<gene>
    <name evidence="10" type="ORF">V5799_031673</name>
</gene>
<dbReference type="SMART" id="SM00720">
    <property type="entry name" value="calpain_III"/>
    <property type="match status" value="1"/>
</dbReference>
<dbReference type="AlphaFoldDB" id="A0AAQ4DTD3"/>
<dbReference type="Gene3D" id="3.90.550.20">
    <property type="match status" value="1"/>
</dbReference>
<evidence type="ECO:0000259" key="9">
    <source>
        <dbReference type="PROSITE" id="PS50203"/>
    </source>
</evidence>
<dbReference type="GO" id="GO:0016758">
    <property type="term" value="F:hexosyltransferase activity"/>
    <property type="evidence" value="ECO:0007669"/>
    <property type="project" value="UniProtKB-ARBA"/>
</dbReference>
<dbReference type="InterPro" id="IPR029044">
    <property type="entry name" value="Nucleotide-diphossugar_trans"/>
</dbReference>
<organism evidence="10 11">
    <name type="scientific">Amblyomma americanum</name>
    <name type="common">Lone star tick</name>
    <dbReference type="NCBI Taxonomy" id="6943"/>
    <lineage>
        <taxon>Eukaryota</taxon>
        <taxon>Metazoa</taxon>
        <taxon>Ecdysozoa</taxon>
        <taxon>Arthropoda</taxon>
        <taxon>Chelicerata</taxon>
        <taxon>Arachnida</taxon>
        <taxon>Acari</taxon>
        <taxon>Parasitiformes</taxon>
        <taxon>Ixodida</taxon>
        <taxon>Ixodoidea</taxon>
        <taxon>Ixodidae</taxon>
        <taxon>Amblyomminae</taxon>
        <taxon>Amblyomma</taxon>
    </lineage>
</organism>
<evidence type="ECO:0000256" key="4">
    <source>
        <dbReference type="ARBA" id="ARBA00022679"/>
    </source>
</evidence>